<feature type="region of interest" description="Disordered" evidence="1">
    <location>
        <begin position="1"/>
        <end position="27"/>
    </location>
</feature>
<dbReference type="EMBL" id="LXQA010328472">
    <property type="protein sequence ID" value="MCI44278.1"/>
    <property type="molecule type" value="Genomic_DNA"/>
</dbReference>
<organism evidence="2 3">
    <name type="scientific">Trifolium medium</name>
    <dbReference type="NCBI Taxonomy" id="97028"/>
    <lineage>
        <taxon>Eukaryota</taxon>
        <taxon>Viridiplantae</taxon>
        <taxon>Streptophyta</taxon>
        <taxon>Embryophyta</taxon>
        <taxon>Tracheophyta</taxon>
        <taxon>Spermatophyta</taxon>
        <taxon>Magnoliopsida</taxon>
        <taxon>eudicotyledons</taxon>
        <taxon>Gunneridae</taxon>
        <taxon>Pentapetalae</taxon>
        <taxon>rosids</taxon>
        <taxon>fabids</taxon>
        <taxon>Fabales</taxon>
        <taxon>Fabaceae</taxon>
        <taxon>Papilionoideae</taxon>
        <taxon>50 kb inversion clade</taxon>
        <taxon>NPAAA clade</taxon>
        <taxon>Hologalegina</taxon>
        <taxon>IRL clade</taxon>
        <taxon>Trifolieae</taxon>
        <taxon>Trifolium</taxon>
    </lineage>
</organism>
<sequence length="27" mass="2823">GDRDHPQPPPGSATACPTGSPKEINHR</sequence>
<evidence type="ECO:0000313" key="2">
    <source>
        <dbReference type="EMBL" id="MCI44278.1"/>
    </source>
</evidence>
<name>A0A392S620_9FABA</name>
<comment type="caution">
    <text evidence="2">The sequence shown here is derived from an EMBL/GenBank/DDBJ whole genome shotgun (WGS) entry which is preliminary data.</text>
</comment>
<dbReference type="AlphaFoldDB" id="A0A392S620"/>
<protein>
    <submittedName>
        <fullName evidence="2">Uncharacterized protein</fullName>
    </submittedName>
</protein>
<evidence type="ECO:0000313" key="3">
    <source>
        <dbReference type="Proteomes" id="UP000265520"/>
    </source>
</evidence>
<feature type="non-terminal residue" evidence="2">
    <location>
        <position position="1"/>
    </location>
</feature>
<keyword evidence="3" id="KW-1185">Reference proteome</keyword>
<dbReference type="Proteomes" id="UP000265520">
    <property type="component" value="Unassembled WGS sequence"/>
</dbReference>
<reference evidence="2 3" key="1">
    <citation type="journal article" date="2018" name="Front. Plant Sci.">
        <title>Red Clover (Trifolium pratense) and Zigzag Clover (T. medium) - A Picture of Genomic Similarities and Differences.</title>
        <authorList>
            <person name="Dluhosova J."/>
            <person name="Istvanek J."/>
            <person name="Nedelnik J."/>
            <person name="Repkova J."/>
        </authorList>
    </citation>
    <scope>NUCLEOTIDE SEQUENCE [LARGE SCALE GENOMIC DNA]</scope>
    <source>
        <strain evidence="3">cv. 10/8</strain>
        <tissue evidence="2">Leaf</tissue>
    </source>
</reference>
<proteinExistence type="predicted"/>
<accession>A0A392S620</accession>
<evidence type="ECO:0000256" key="1">
    <source>
        <dbReference type="SAM" id="MobiDB-lite"/>
    </source>
</evidence>